<evidence type="ECO:0000256" key="3">
    <source>
        <dbReference type="ARBA" id="ARBA00023002"/>
    </source>
</evidence>
<reference evidence="4 5" key="1">
    <citation type="journal article" date="2024" name="Appl. Environ. Microbiol.">
        <title>Pontiella agarivorans sp. nov., a novel marine anaerobic bacterium capable of degrading macroalgal polysaccharides and fixing nitrogen.</title>
        <authorList>
            <person name="Liu N."/>
            <person name="Kivenson V."/>
            <person name="Peng X."/>
            <person name="Cui Z."/>
            <person name="Lankiewicz T.S."/>
            <person name="Gosselin K.M."/>
            <person name="English C.J."/>
            <person name="Blair E.M."/>
            <person name="O'Malley M.A."/>
            <person name="Valentine D.L."/>
        </authorList>
    </citation>
    <scope>NUCLEOTIDE SEQUENCE [LARGE SCALE GENOMIC DNA]</scope>
    <source>
        <strain evidence="4 5">NLcol2</strain>
    </source>
</reference>
<keyword evidence="4" id="KW-0503">Monooxygenase</keyword>
<comment type="caution">
    <text evidence="4">The sequence shown here is derived from an EMBL/GenBank/DDBJ whole genome shotgun (WGS) entry which is preliminary data.</text>
</comment>
<evidence type="ECO:0000256" key="1">
    <source>
        <dbReference type="ARBA" id="ARBA00022630"/>
    </source>
</evidence>
<protein>
    <submittedName>
        <fullName evidence="4">Nitronate monooxygenase</fullName>
        <ecNumber evidence="4">1.13.12.-</ecNumber>
    </submittedName>
</protein>
<dbReference type="GO" id="GO:0004497">
    <property type="term" value="F:monooxygenase activity"/>
    <property type="evidence" value="ECO:0007669"/>
    <property type="project" value="UniProtKB-KW"/>
</dbReference>
<keyword evidence="3 4" id="KW-0560">Oxidoreductase</keyword>
<evidence type="ECO:0000313" key="4">
    <source>
        <dbReference type="EMBL" id="MDZ8119615.1"/>
    </source>
</evidence>
<keyword evidence="2" id="KW-0288">FMN</keyword>
<evidence type="ECO:0000313" key="5">
    <source>
        <dbReference type="Proteomes" id="UP001290861"/>
    </source>
</evidence>
<keyword evidence="1" id="KW-0285">Flavoprotein</keyword>
<organism evidence="4 5">
    <name type="scientific">Pontiella agarivorans</name>
    <dbReference type="NCBI Taxonomy" id="3038953"/>
    <lineage>
        <taxon>Bacteria</taxon>
        <taxon>Pseudomonadati</taxon>
        <taxon>Kiritimatiellota</taxon>
        <taxon>Kiritimatiellia</taxon>
        <taxon>Kiritimatiellales</taxon>
        <taxon>Pontiellaceae</taxon>
        <taxon>Pontiella</taxon>
    </lineage>
</organism>
<dbReference type="EC" id="1.13.12.-" evidence="4"/>
<dbReference type="Gene3D" id="3.20.20.70">
    <property type="entry name" value="Aldolase class I"/>
    <property type="match status" value="1"/>
</dbReference>
<sequence length="478" mass="50610">MFEKLPQIIQGGMGFGISDWRLARAVSQLGQLGVVSGTALDAVLARSLQDGDPGGEVRRALEHFPFQQVVQRIMDAYFVDGGLKAGVPYKAIPMHTVEGSQMAAELCVVGNFVEVFLAKEGHSKPVGVNYLEKIQLPHLSSIYGAMLAGVSVVIMGAGIPLTVPGVLDDLAMHRSVEYPVAVAGEAGRVEILPVSFDPSSLADGGVKPGMLQRPDFYPIVSTESLASILMKKANGSIEGFIVEGNLAGGHNAPPRGKGPLSDSGEPVYGLRDDAKLAKFRDLSVPFWLAGCRGSAEGLKDALSQGAAGVQVGTAFGLCVESGLMPETRRELVRGALDGTSHVFTDPVASPTGFPFKVADVKGSLSDPEVYEKRRRICDIGFLRSPYRKADGRIGYRCPAEPVKAYVAKGGKVEDTVGRKCLCNALAADIGLPQRLPDGSTEKPLITMGDDLINIGRFCKNGSVDFSAADVIRTILDVS</sequence>
<keyword evidence="5" id="KW-1185">Reference proteome</keyword>
<dbReference type="RefSeq" id="WP_322609404.1">
    <property type="nucleotide sequence ID" value="NZ_JARVCO010000012.1"/>
</dbReference>
<evidence type="ECO:0000256" key="2">
    <source>
        <dbReference type="ARBA" id="ARBA00022643"/>
    </source>
</evidence>
<dbReference type="InterPro" id="IPR004136">
    <property type="entry name" value="NMO"/>
</dbReference>
<gene>
    <name evidence="4" type="ORF">P9H32_13375</name>
</gene>
<dbReference type="PANTHER" id="PTHR32332:SF33">
    <property type="entry name" value="NITRONATE MONOOXYGENASE DOMAIN-CONTAINING PROTEIN"/>
    <property type="match status" value="1"/>
</dbReference>
<dbReference type="Proteomes" id="UP001290861">
    <property type="component" value="Unassembled WGS sequence"/>
</dbReference>
<name>A0ABU5MZJ9_9BACT</name>
<dbReference type="PANTHER" id="PTHR32332">
    <property type="entry name" value="2-NITROPROPANE DIOXYGENASE"/>
    <property type="match status" value="1"/>
</dbReference>
<dbReference type="Pfam" id="PF03060">
    <property type="entry name" value="NMO"/>
    <property type="match status" value="1"/>
</dbReference>
<accession>A0ABU5MZJ9</accession>
<proteinExistence type="predicted"/>
<dbReference type="SUPFAM" id="SSF51412">
    <property type="entry name" value="Inosine monophosphate dehydrogenase (IMPDH)"/>
    <property type="match status" value="1"/>
</dbReference>
<dbReference type="EMBL" id="JARVCO010000012">
    <property type="protein sequence ID" value="MDZ8119615.1"/>
    <property type="molecule type" value="Genomic_DNA"/>
</dbReference>
<dbReference type="InterPro" id="IPR013785">
    <property type="entry name" value="Aldolase_TIM"/>
</dbReference>
<dbReference type="CDD" id="cd04730">
    <property type="entry name" value="NPD_like"/>
    <property type="match status" value="1"/>
</dbReference>